<accession>A0A7J8ZAG9</accession>
<dbReference type="AlphaFoldDB" id="A0A7J8ZAG9"/>
<protein>
    <recommendedName>
        <fullName evidence="3">DUF4283 domain-containing protein</fullName>
    </recommendedName>
</protein>
<gene>
    <name evidence="1" type="ORF">Golax_020231</name>
</gene>
<sequence length="79" mass="9168">IVNGSPRTFNNQLSVFAVLSNGMDPLKTPLLKVGFWVQVHNLPSGMYSESIAKQFGYFIGEFVEYDENHWKDKRNIYHF</sequence>
<evidence type="ECO:0008006" key="3">
    <source>
        <dbReference type="Google" id="ProtNLM"/>
    </source>
</evidence>
<dbReference type="Proteomes" id="UP000593574">
    <property type="component" value="Unassembled WGS sequence"/>
</dbReference>
<reference evidence="1 2" key="1">
    <citation type="journal article" date="2019" name="Genome Biol. Evol.">
        <title>Insights into the evolution of the New World diploid cottons (Gossypium, subgenus Houzingenia) based on genome sequencing.</title>
        <authorList>
            <person name="Grover C.E."/>
            <person name="Arick M.A. 2nd"/>
            <person name="Thrash A."/>
            <person name="Conover J.L."/>
            <person name="Sanders W.S."/>
            <person name="Peterson D.G."/>
            <person name="Frelichowski J.E."/>
            <person name="Scheffler J.A."/>
            <person name="Scheffler B.E."/>
            <person name="Wendel J.F."/>
        </authorList>
    </citation>
    <scope>NUCLEOTIDE SEQUENCE [LARGE SCALE GENOMIC DNA]</scope>
    <source>
        <strain evidence="1">4</strain>
        <tissue evidence="1">Leaf</tissue>
    </source>
</reference>
<evidence type="ECO:0000313" key="2">
    <source>
        <dbReference type="Proteomes" id="UP000593574"/>
    </source>
</evidence>
<name>A0A7J8ZAG9_9ROSI</name>
<dbReference type="EMBL" id="JABEZV010000003">
    <property type="protein sequence ID" value="MBA0708259.1"/>
    <property type="molecule type" value="Genomic_DNA"/>
</dbReference>
<proteinExistence type="predicted"/>
<evidence type="ECO:0000313" key="1">
    <source>
        <dbReference type="EMBL" id="MBA0708259.1"/>
    </source>
</evidence>
<organism evidence="1 2">
    <name type="scientific">Gossypium laxum</name>
    <dbReference type="NCBI Taxonomy" id="34288"/>
    <lineage>
        <taxon>Eukaryota</taxon>
        <taxon>Viridiplantae</taxon>
        <taxon>Streptophyta</taxon>
        <taxon>Embryophyta</taxon>
        <taxon>Tracheophyta</taxon>
        <taxon>Spermatophyta</taxon>
        <taxon>Magnoliopsida</taxon>
        <taxon>eudicotyledons</taxon>
        <taxon>Gunneridae</taxon>
        <taxon>Pentapetalae</taxon>
        <taxon>rosids</taxon>
        <taxon>malvids</taxon>
        <taxon>Malvales</taxon>
        <taxon>Malvaceae</taxon>
        <taxon>Malvoideae</taxon>
        <taxon>Gossypium</taxon>
    </lineage>
</organism>
<keyword evidence="2" id="KW-1185">Reference proteome</keyword>
<comment type="caution">
    <text evidence="1">The sequence shown here is derived from an EMBL/GenBank/DDBJ whole genome shotgun (WGS) entry which is preliminary data.</text>
</comment>
<feature type="non-terminal residue" evidence="1">
    <location>
        <position position="1"/>
    </location>
</feature>